<name>A0A520X9N6_9DELT</name>
<dbReference type="EMBL" id="SHMQ01000028">
    <property type="protein sequence ID" value="RZV37874.1"/>
    <property type="molecule type" value="Genomic_DNA"/>
</dbReference>
<dbReference type="AlphaFoldDB" id="A0A520X9N6"/>
<accession>A0A520X9N6</accession>
<dbReference type="PROSITE" id="PS51257">
    <property type="entry name" value="PROKAR_LIPOPROTEIN"/>
    <property type="match status" value="1"/>
</dbReference>
<evidence type="ECO:0008006" key="3">
    <source>
        <dbReference type="Google" id="ProtNLM"/>
    </source>
</evidence>
<organism evidence="1 2">
    <name type="scientific">Candidatus Acidulodesulfobacterium acidiphilum</name>
    <dbReference type="NCBI Taxonomy" id="2597224"/>
    <lineage>
        <taxon>Bacteria</taxon>
        <taxon>Deltaproteobacteria</taxon>
        <taxon>Candidatus Acidulodesulfobacterales</taxon>
        <taxon>Candidatus Acidulodesulfobacterium</taxon>
    </lineage>
</organism>
<evidence type="ECO:0000313" key="1">
    <source>
        <dbReference type="EMBL" id="RZV37874.1"/>
    </source>
</evidence>
<protein>
    <recommendedName>
        <fullName evidence="3">Lipoprotein</fullName>
    </recommendedName>
</protein>
<sequence>MKKIKLSIIVLTVIFLLPLFLSGCAQKQENLTKTLAKKLIIKKIYSSAFFALPYDKAASMDNDKFYMLLLKGGYIKFHKKLGYTSFTTLFKPYLFKIADRTYIRLGTLKIIKIYNLRFISHKKAKAFFIFRFNPNYIYRLMVKNNMYPKLFTVLKTKNAAAIFQYKPFLEWEVTRFEQDGHKIKNR</sequence>
<proteinExistence type="predicted"/>
<comment type="caution">
    <text evidence="1">The sequence shown here is derived from an EMBL/GenBank/DDBJ whole genome shotgun (WGS) entry which is preliminary data.</text>
</comment>
<dbReference type="Proteomes" id="UP000322454">
    <property type="component" value="Unassembled WGS sequence"/>
</dbReference>
<evidence type="ECO:0000313" key="2">
    <source>
        <dbReference type="Proteomes" id="UP000322454"/>
    </source>
</evidence>
<gene>
    <name evidence="1" type="ORF">EVJ48_08160</name>
</gene>
<reference evidence="1 2" key="1">
    <citation type="submission" date="2019-01" db="EMBL/GenBank/DDBJ databases">
        <title>Insights into ecological role of a new deltaproteobacterial order Candidatus Sinidesulfobacterales (Sva0485) by metagenomics and metatranscriptomics.</title>
        <authorList>
            <person name="Tan S."/>
            <person name="Liu J."/>
            <person name="Fang Y."/>
            <person name="Hedlund B."/>
            <person name="Lian Z.-H."/>
            <person name="Huang L.-Y."/>
            <person name="Li J.-T."/>
            <person name="Huang L.-N."/>
            <person name="Li W.-J."/>
            <person name="Jiang H.-C."/>
            <person name="Dong H.-L."/>
            <person name="Shu W.-S."/>
        </authorList>
    </citation>
    <scope>NUCLEOTIDE SEQUENCE [LARGE SCALE GENOMIC DNA]</scope>
    <source>
        <strain evidence="1">AP4</strain>
    </source>
</reference>